<dbReference type="EMBL" id="CP000493">
    <property type="protein sequence ID" value="ABM80566.1"/>
    <property type="molecule type" value="Genomic_DNA"/>
</dbReference>
<dbReference type="Gene3D" id="1.10.520.30">
    <property type="entry name" value="AF1862-like domain"/>
    <property type="match status" value="1"/>
</dbReference>
<dbReference type="GO" id="GO:0005737">
    <property type="term" value="C:cytoplasm"/>
    <property type="evidence" value="ECO:0007669"/>
    <property type="project" value="UniProtKB-SubCell"/>
</dbReference>
<dbReference type="Proteomes" id="UP000002593">
    <property type="component" value="Chromosome"/>
</dbReference>
<proteinExistence type="inferred from homology"/>
<dbReference type="Pfam" id="PF09701">
    <property type="entry name" value="Cas_Cmr5"/>
    <property type="match status" value="1"/>
</dbReference>
<organism evidence="6 7">
    <name type="scientific">Hyperthermus butylicus (strain DSM 5456 / JCM 9403 / PLM1-5)</name>
    <dbReference type="NCBI Taxonomy" id="415426"/>
    <lineage>
        <taxon>Archaea</taxon>
        <taxon>Thermoproteota</taxon>
        <taxon>Thermoprotei</taxon>
        <taxon>Desulfurococcales</taxon>
        <taxon>Pyrodictiaceae</taxon>
        <taxon>Hyperthermus</taxon>
    </lineage>
</organism>
<comment type="similarity">
    <text evidence="2">Belongs to the CRISPR system Cmr5 family.</text>
</comment>
<dbReference type="RefSeq" id="WP_011821884.1">
    <property type="nucleotide sequence ID" value="NC_008818.1"/>
</dbReference>
<dbReference type="eggNOG" id="arCOG02656">
    <property type="taxonomic scope" value="Archaea"/>
</dbReference>
<dbReference type="GeneID" id="4781923"/>
<dbReference type="EnsemblBacteria" id="ABM80566">
    <property type="protein sequence ID" value="ABM80566"/>
    <property type="gene ID" value="Hbut_0711"/>
</dbReference>
<keyword evidence="4" id="KW-0051">Antiviral defense</keyword>
<reference evidence="6 7" key="1">
    <citation type="journal article" date="2007" name="Archaea">
        <title>The genome of Hyperthermus butylicus: a sulfur-reducing, peptide fermenting, neutrophilic Crenarchaeote growing up to 108 degrees C.</title>
        <authorList>
            <person name="Brugger K."/>
            <person name="Chen L."/>
            <person name="Stark M."/>
            <person name="Zibat A."/>
            <person name="Redder P."/>
            <person name="Ruepp A."/>
            <person name="Awayez M."/>
            <person name="She Q."/>
            <person name="Garrett R.A."/>
            <person name="Klenk H.P."/>
        </authorList>
    </citation>
    <scope>NUCLEOTIDE SEQUENCE [LARGE SCALE GENOMIC DNA]</scope>
    <source>
        <strain evidence="7">DSM 5456 / JCM 9403 / PLM1-5</strain>
    </source>
</reference>
<evidence type="ECO:0000313" key="6">
    <source>
        <dbReference type="EMBL" id="ABM80566.1"/>
    </source>
</evidence>
<evidence type="ECO:0000256" key="3">
    <source>
        <dbReference type="ARBA" id="ARBA00022490"/>
    </source>
</evidence>
<accession>A2BKQ5</accession>
<dbReference type="NCBIfam" id="TIGR01881">
    <property type="entry name" value="cas_Cmr5"/>
    <property type="match status" value="1"/>
</dbReference>
<evidence type="ECO:0000256" key="5">
    <source>
        <dbReference type="ARBA" id="ARBA00030001"/>
    </source>
</evidence>
<dbReference type="SUPFAM" id="SSF158568">
    <property type="entry name" value="AF1862-like"/>
    <property type="match status" value="1"/>
</dbReference>
<keyword evidence="3" id="KW-0963">Cytoplasm</keyword>
<name>A2BKQ5_HYPBU</name>
<dbReference type="KEGG" id="hbu:Hbut_0711"/>
<dbReference type="STRING" id="415426.Hbut_0711"/>
<dbReference type="AlphaFoldDB" id="A2BKQ5"/>
<evidence type="ECO:0000256" key="2">
    <source>
        <dbReference type="ARBA" id="ARBA00006161"/>
    </source>
</evidence>
<dbReference type="InterPro" id="IPR023101">
    <property type="entry name" value="AF1862-like_dom_sf"/>
</dbReference>
<dbReference type="OrthoDB" id="387016at2157"/>
<evidence type="ECO:0000256" key="4">
    <source>
        <dbReference type="ARBA" id="ARBA00023118"/>
    </source>
</evidence>
<evidence type="ECO:0000256" key="1">
    <source>
        <dbReference type="ARBA" id="ARBA00004496"/>
    </source>
</evidence>
<comment type="subcellular location">
    <subcellularLocation>
        <location evidence="1">Cytoplasm</location>
    </subcellularLocation>
</comment>
<dbReference type="GO" id="GO:0051607">
    <property type="term" value="P:defense response to virus"/>
    <property type="evidence" value="ECO:0007669"/>
    <property type="project" value="UniProtKB-KW"/>
</dbReference>
<gene>
    <name evidence="6" type="ordered locus">Hbut_0711</name>
</gene>
<keyword evidence="7" id="KW-1185">Reference proteome</keyword>
<sequence>MSRNILPNDPVEAALEAMRRFDKNLRDACSDKGEPRADAISRRLKDFPQLILQSGLVPALTFYLSKLSEKADQDAYELTVKVLTEQRLEGDERRKLCRKTSGEGGGYPHVLALVLVYAAERAGCSVDSIARIGSSLVGCLETVQKKGVTVEKLVQAYVNELKKLASALYPEKKT</sequence>
<protein>
    <recommendedName>
        <fullName evidence="5">CRISPR type III-B/RAMP module-associated protein Cmr5</fullName>
    </recommendedName>
</protein>
<evidence type="ECO:0000313" key="7">
    <source>
        <dbReference type="Proteomes" id="UP000002593"/>
    </source>
</evidence>
<dbReference type="HOGENOM" id="CLU_1536647_0_0_2"/>
<dbReference type="InterPro" id="IPR010160">
    <property type="entry name" value="CRISPR-assoc_prot_Cmr5"/>
</dbReference>